<feature type="compositionally biased region" description="Acidic residues" evidence="1">
    <location>
        <begin position="42"/>
        <end position="86"/>
    </location>
</feature>
<keyword evidence="3" id="KW-1185">Reference proteome</keyword>
<feature type="compositionally biased region" description="Acidic residues" evidence="1">
    <location>
        <begin position="94"/>
        <end position="105"/>
    </location>
</feature>
<dbReference type="Proteomes" id="UP000029120">
    <property type="component" value="Chromosome 5"/>
</dbReference>
<dbReference type="EMBL" id="CM002873">
    <property type="protein sequence ID" value="KFK34825.1"/>
    <property type="molecule type" value="Genomic_DNA"/>
</dbReference>
<protein>
    <recommendedName>
        <fullName evidence="4">Transposase MuDR plant domain-containing protein</fullName>
    </recommendedName>
</protein>
<accession>A0A087GY73</accession>
<evidence type="ECO:0008006" key="4">
    <source>
        <dbReference type="Google" id="ProtNLM"/>
    </source>
</evidence>
<name>A0A087GY73_ARAAL</name>
<evidence type="ECO:0000256" key="1">
    <source>
        <dbReference type="SAM" id="MobiDB-lite"/>
    </source>
</evidence>
<reference evidence="3" key="1">
    <citation type="journal article" date="2015" name="Nat. Plants">
        <title>Genome expansion of Arabis alpina linked with retrotransposition and reduced symmetric DNA methylation.</title>
        <authorList>
            <person name="Willing E.M."/>
            <person name="Rawat V."/>
            <person name="Mandakova T."/>
            <person name="Maumus F."/>
            <person name="James G.V."/>
            <person name="Nordstroem K.J."/>
            <person name="Becker C."/>
            <person name="Warthmann N."/>
            <person name="Chica C."/>
            <person name="Szarzynska B."/>
            <person name="Zytnicki M."/>
            <person name="Albani M.C."/>
            <person name="Kiefer C."/>
            <person name="Bergonzi S."/>
            <person name="Castaings L."/>
            <person name="Mateos J.L."/>
            <person name="Berns M.C."/>
            <person name="Bujdoso N."/>
            <person name="Piofczyk T."/>
            <person name="de Lorenzo L."/>
            <person name="Barrero-Sicilia C."/>
            <person name="Mateos I."/>
            <person name="Piednoel M."/>
            <person name="Hagmann J."/>
            <person name="Chen-Min-Tao R."/>
            <person name="Iglesias-Fernandez R."/>
            <person name="Schuster S.C."/>
            <person name="Alonso-Blanco C."/>
            <person name="Roudier F."/>
            <person name="Carbonero P."/>
            <person name="Paz-Ares J."/>
            <person name="Davis S.J."/>
            <person name="Pecinka A."/>
            <person name="Quesneville H."/>
            <person name="Colot V."/>
            <person name="Lysak M.A."/>
            <person name="Weigel D."/>
            <person name="Coupland G."/>
            <person name="Schneeberger K."/>
        </authorList>
    </citation>
    <scope>NUCLEOTIDE SEQUENCE [LARGE SCALE GENOMIC DNA]</scope>
    <source>
        <strain evidence="3">cv. Pajares</strain>
    </source>
</reference>
<proteinExistence type="predicted"/>
<evidence type="ECO:0000313" key="2">
    <source>
        <dbReference type="EMBL" id="KFK34825.1"/>
    </source>
</evidence>
<dbReference type="Gramene" id="KFK34825">
    <property type="protein sequence ID" value="KFK34825"/>
    <property type="gene ID" value="AALP_AA5G197900"/>
</dbReference>
<evidence type="ECO:0000313" key="3">
    <source>
        <dbReference type="Proteomes" id="UP000029120"/>
    </source>
</evidence>
<feature type="region of interest" description="Disordered" evidence="1">
    <location>
        <begin position="42"/>
        <end position="127"/>
    </location>
</feature>
<sequence length="193" mass="21922">MRQKKLCYRRCSENDEAIGDVAISEGVGVPIGEPVRVPEVEEEVGLNDGDCDVVGDEDADEIMDDVVDEPSDKEDGEEEDEDVFEEEVSHHVDESDDSGDDDALNDEVIPNHFSSDNEEEEDEHREHIDPEELLALGKTFGCANDVKLALLRYSLKTRYDIKFSKSSTMKVSAKCYDTEVKYLWRVFCSYEKR</sequence>
<dbReference type="AlphaFoldDB" id="A0A087GY73"/>
<organism evidence="2 3">
    <name type="scientific">Arabis alpina</name>
    <name type="common">Alpine rock-cress</name>
    <dbReference type="NCBI Taxonomy" id="50452"/>
    <lineage>
        <taxon>Eukaryota</taxon>
        <taxon>Viridiplantae</taxon>
        <taxon>Streptophyta</taxon>
        <taxon>Embryophyta</taxon>
        <taxon>Tracheophyta</taxon>
        <taxon>Spermatophyta</taxon>
        <taxon>Magnoliopsida</taxon>
        <taxon>eudicotyledons</taxon>
        <taxon>Gunneridae</taxon>
        <taxon>Pentapetalae</taxon>
        <taxon>rosids</taxon>
        <taxon>malvids</taxon>
        <taxon>Brassicales</taxon>
        <taxon>Brassicaceae</taxon>
        <taxon>Arabideae</taxon>
        <taxon>Arabis</taxon>
    </lineage>
</organism>
<gene>
    <name evidence="2" type="ordered locus">AALP_Aa5g197900</name>
</gene>